<evidence type="ECO:0000313" key="4">
    <source>
        <dbReference type="Proteomes" id="UP000799438"/>
    </source>
</evidence>
<feature type="region of interest" description="Disordered" evidence="1">
    <location>
        <begin position="38"/>
        <end position="77"/>
    </location>
</feature>
<organism evidence="3 4">
    <name type="scientific">Aplosporella prunicola CBS 121167</name>
    <dbReference type="NCBI Taxonomy" id="1176127"/>
    <lineage>
        <taxon>Eukaryota</taxon>
        <taxon>Fungi</taxon>
        <taxon>Dikarya</taxon>
        <taxon>Ascomycota</taxon>
        <taxon>Pezizomycotina</taxon>
        <taxon>Dothideomycetes</taxon>
        <taxon>Dothideomycetes incertae sedis</taxon>
        <taxon>Botryosphaeriales</taxon>
        <taxon>Aplosporellaceae</taxon>
        <taxon>Aplosporella</taxon>
    </lineage>
</organism>
<gene>
    <name evidence="3" type="ORF">K452DRAFT_21268</name>
</gene>
<dbReference type="Proteomes" id="UP000799438">
    <property type="component" value="Unassembled WGS sequence"/>
</dbReference>
<keyword evidence="2" id="KW-0472">Membrane</keyword>
<protein>
    <submittedName>
        <fullName evidence="3">Uncharacterized protein</fullName>
    </submittedName>
</protein>
<evidence type="ECO:0000313" key="3">
    <source>
        <dbReference type="EMBL" id="KAF2142598.1"/>
    </source>
</evidence>
<keyword evidence="2" id="KW-1133">Transmembrane helix</keyword>
<sequence>MISSSNFQFATKYSAACDAAILGYSLLYLFQATQPQSPWRAAPGSATNTQQATLKSKRNASFGHKMKPTSDGKWGEPPSLAITTCGRGSVGLQPALQPADGFPGSRRCAAEGPSAAATAAAAPVMNQDRRRLCRSAVGVTVSTPCSVLCTIAHGRRRRRRRRRRDVARDCCVLDSVRRFEYDH</sequence>
<name>A0A6A6BG95_9PEZI</name>
<dbReference type="AlphaFoldDB" id="A0A6A6BG95"/>
<dbReference type="RefSeq" id="XP_033398310.1">
    <property type="nucleotide sequence ID" value="XM_033536198.1"/>
</dbReference>
<dbReference type="GeneID" id="54293694"/>
<proteinExistence type="predicted"/>
<evidence type="ECO:0000256" key="1">
    <source>
        <dbReference type="SAM" id="MobiDB-lite"/>
    </source>
</evidence>
<accession>A0A6A6BG95</accession>
<reference evidence="3" key="1">
    <citation type="journal article" date="2020" name="Stud. Mycol.">
        <title>101 Dothideomycetes genomes: a test case for predicting lifestyles and emergence of pathogens.</title>
        <authorList>
            <person name="Haridas S."/>
            <person name="Albert R."/>
            <person name="Binder M."/>
            <person name="Bloem J."/>
            <person name="Labutti K."/>
            <person name="Salamov A."/>
            <person name="Andreopoulos B."/>
            <person name="Baker S."/>
            <person name="Barry K."/>
            <person name="Bills G."/>
            <person name="Bluhm B."/>
            <person name="Cannon C."/>
            <person name="Castanera R."/>
            <person name="Culley D."/>
            <person name="Daum C."/>
            <person name="Ezra D."/>
            <person name="Gonzalez J."/>
            <person name="Henrissat B."/>
            <person name="Kuo A."/>
            <person name="Liang C."/>
            <person name="Lipzen A."/>
            <person name="Lutzoni F."/>
            <person name="Magnuson J."/>
            <person name="Mondo S."/>
            <person name="Nolan M."/>
            <person name="Ohm R."/>
            <person name="Pangilinan J."/>
            <person name="Park H.-J."/>
            <person name="Ramirez L."/>
            <person name="Alfaro M."/>
            <person name="Sun H."/>
            <person name="Tritt A."/>
            <person name="Yoshinaga Y."/>
            <person name="Zwiers L.-H."/>
            <person name="Turgeon B."/>
            <person name="Goodwin S."/>
            <person name="Spatafora J."/>
            <person name="Crous P."/>
            <person name="Grigoriev I."/>
        </authorList>
    </citation>
    <scope>NUCLEOTIDE SEQUENCE</scope>
    <source>
        <strain evidence="3">CBS 121167</strain>
    </source>
</reference>
<keyword evidence="2" id="KW-0812">Transmembrane</keyword>
<evidence type="ECO:0000256" key="2">
    <source>
        <dbReference type="SAM" id="Phobius"/>
    </source>
</evidence>
<feature type="compositionally biased region" description="Polar residues" evidence="1">
    <location>
        <begin position="45"/>
        <end position="54"/>
    </location>
</feature>
<dbReference type="EMBL" id="ML995484">
    <property type="protein sequence ID" value="KAF2142598.1"/>
    <property type="molecule type" value="Genomic_DNA"/>
</dbReference>
<keyword evidence="4" id="KW-1185">Reference proteome</keyword>
<feature type="transmembrane region" description="Helical" evidence="2">
    <location>
        <begin position="135"/>
        <end position="154"/>
    </location>
</feature>